<gene>
    <name evidence="1" type="ORF">Maq22A_c24735</name>
</gene>
<dbReference type="KEGG" id="maqu:Maq22A_c24735"/>
<reference evidence="2" key="2">
    <citation type="submission" date="2015-01" db="EMBL/GenBank/DDBJ databases">
        <title>Complete genome sequence of Methylobacterium aquaticum strain 22A.</title>
        <authorList>
            <person name="Tani A."/>
            <person name="Ogura Y."/>
            <person name="Hayashi T."/>
        </authorList>
    </citation>
    <scope>NUCLEOTIDE SEQUENCE [LARGE SCALE GENOMIC DNA]</scope>
    <source>
        <strain evidence="2">MA-22A</strain>
    </source>
</reference>
<accession>A0A0C6FH50</accession>
<organism evidence="1 2">
    <name type="scientific">Methylobacterium aquaticum</name>
    <dbReference type="NCBI Taxonomy" id="270351"/>
    <lineage>
        <taxon>Bacteria</taxon>
        <taxon>Pseudomonadati</taxon>
        <taxon>Pseudomonadota</taxon>
        <taxon>Alphaproteobacteria</taxon>
        <taxon>Hyphomicrobiales</taxon>
        <taxon>Methylobacteriaceae</taxon>
        <taxon>Methylobacterium</taxon>
    </lineage>
</organism>
<dbReference type="PATRIC" id="fig|270351.10.peg.4758"/>
<name>A0A0C6FH50_9HYPH</name>
<dbReference type="AlphaFoldDB" id="A0A0C6FH50"/>
<evidence type="ECO:0000313" key="1">
    <source>
        <dbReference type="EMBL" id="BAQ47863.1"/>
    </source>
</evidence>
<sequence>MGATILAACEGRHWRYEIAEHADGYVVRMRDLDTGDVETEGVTVFRTMPVAFAFAEMSAAYDRFTASTEDEPDDFETATDFAVSERAFCDLSTLLCDGGVSGSLVQAWERRPAGGPRQTLH</sequence>
<protein>
    <submittedName>
        <fullName evidence="1">Uncharacterized protein</fullName>
    </submittedName>
</protein>
<proteinExistence type="predicted"/>
<evidence type="ECO:0000313" key="2">
    <source>
        <dbReference type="Proteomes" id="UP000061432"/>
    </source>
</evidence>
<dbReference type="EMBL" id="AP014704">
    <property type="protein sequence ID" value="BAQ47863.1"/>
    <property type="molecule type" value="Genomic_DNA"/>
</dbReference>
<dbReference type="Proteomes" id="UP000061432">
    <property type="component" value="Chromosome"/>
</dbReference>
<dbReference type="OrthoDB" id="7993290at2"/>
<dbReference type="RefSeq" id="WP_060848723.1">
    <property type="nucleotide sequence ID" value="NZ_AP014704.1"/>
</dbReference>
<reference evidence="1 2" key="1">
    <citation type="journal article" date="2015" name="Genome Announc.">
        <title>Complete Genome Sequence of Methylobacterium aquaticum Strain 22A, Isolated from Racomitrium japonicum Moss.</title>
        <authorList>
            <person name="Tani A."/>
            <person name="Ogura Y."/>
            <person name="Hayashi T."/>
            <person name="Kimbara K."/>
        </authorList>
    </citation>
    <scope>NUCLEOTIDE SEQUENCE [LARGE SCALE GENOMIC DNA]</scope>
    <source>
        <strain evidence="1 2">MA-22A</strain>
    </source>
</reference>
<dbReference type="STRING" id="270351.Maq22A_c24735"/>